<name>A0AC34FCB4_9BILA</name>
<protein>
    <submittedName>
        <fullName evidence="2">G-protein coupled receptors family 1 profile domain-containing protein</fullName>
    </submittedName>
</protein>
<proteinExistence type="predicted"/>
<sequence>MDESEISPSSAETEYYNPIYFNENASVWRSFLWRNHNDSDHCVLIQSTMPSKVDDTGFQLLFSALYFIVWFSAILGNLCVIYVVTLKQVTLSSVRSVFICSLAISDILMSLTSLPTTAITIFTRDWVFPQLFCKFMGVFQGGSIFVSSFHLTAIAVDRFILIRHPGTEIINFSRAVLIVIFIWFLGYFFALPLGIFSSAVVYTPFCGLFCDEICSVCYLLIGRIINKQIAKRKAQQVLLEENQQRLDSRKSRSSRLMTAMVGGLVLAWLPLNLINLWRDFSSDDQSQSEWYSLIFAGCHVIAMTSAAWNPIFYSWFNPQFRDTLKTAFGRKPLRRLSKRSTRGNSFKRTLIDTKPKNDKNDAVL</sequence>
<dbReference type="WBParaSite" id="ES5_v2.g14595.t1">
    <property type="protein sequence ID" value="ES5_v2.g14595.t1"/>
    <property type="gene ID" value="ES5_v2.g14595"/>
</dbReference>
<evidence type="ECO:0000313" key="1">
    <source>
        <dbReference type="Proteomes" id="UP000887579"/>
    </source>
</evidence>
<reference evidence="2" key="1">
    <citation type="submission" date="2022-11" db="UniProtKB">
        <authorList>
            <consortium name="WormBaseParasite"/>
        </authorList>
    </citation>
    <scope>IDENTIFICATION</scope>
</reference>
<evidence type="ECO:0000313" key="2">
    <source>
        <dbReference type="WBParaSite" id="ES5_v2.g14595.t1"/>
    </source>
</evidence>
<dbReference type="Proteomes" id="UP000887579">
    <property type="component" value="Unplaced"/>
</dbReference>
<organism evidence="1 2">
    <name type="scientific">Panagrolaimus sp. ES5</name>
    <dbReference type="NCBI Taxonomy" id="591445"/>
    <lineage>
        <taxon>Eukaryota</taxon>
        <taxon>Metazoa</taxon>
        <taxon>Ecdysozoa</taxon>
        <taxon>Nematoda</taxon>
        <taxon>Chromadorea</taxon>
        <taxon>Rhabditida</taxon>
        <taxon>Tylenchina</taxon>
        <taxon>Panagrolaimomorpha</taxon>
        <taxon>Panagrolaimoidea</taxon>
        <taxon>Panagrolaimidae</taxon>
        <taxon>Panagrolaimus</taxon>
    </lineage>
</organism>
<accession>A0AC34FCB4</accession>